<protein>
    <submittedName>
        <fullName evidence="5">Adenylate kinase/UMP-CMP kinase</fullName>
    </submittedName>
</protein>
<dbReference type="HAMAP" id="MF_00235">
    <property type="entry name" value="Adenylate_kinase_Adk"/>
    <property type="match status" value="1"/>
</dbReference>
<dbReference type="Pfam" id="PF00406">
    <property type="entry name" value="ADK"/>
    <property type="match status" value="2"/>
</dbReference>
<comment type="similarity">
    <text evidence="4">Belongs to the adenylate kinase family.</text>
</comment>
<dbReference type="InterPro" id="IPR000850">
    <property type="entry name" value="Adenylat/UMP-CMP_kin"/>
</dbReference>
<dbReference type="EMBL" id="BDIP01000551">
    <property type="protein sequence ID" value="GIQ81984.1"/>
    <property type="molecule type" value="Genomic_DNA"/>
</dbReference>
<dbReference type="SUPFAM" id="SSF52540">
    <property type="entry name" value="P-loop containing nucleoside triphosphate hydrolases"/>
    <property type="match status" value="1"/>
</dbReference>
<dbReference type="GO" id="GO:0019205">
    <property type="term" value="F:nucleobase-containing compound kinase activity"/>
    <property type="evidence" value="ECO:0007669"/>
    <property type="project" value="InterPro"/>
</dbReference>
<dbReference type="GO" id="GO:0005524">
    <property type="term" value="F:ATP binding"/>
    <property type="evidence" value="ECO:0007669"/>
    <property type="project" value="InterPro"/>
</dbReference>
<dbReference type="PANTHER" id="PTHR23359">
    <property type="entry name" value="NUCLEOTIDE KINASE"/>
    <property type="match status" value="1"/>
</dbReference>
<dbReference type="InterPro" id="IPR033690">
    <property type="entry name" value="Adenylat_kinase_CS"/>
</dbReference>
<organism evidence="5 6">
    <name type="scientific">Kipferlia bialata</name>
    <dbReference type="NCBI Taxonomy" id="797122"/>
    <lineage>
        <taxon>Eukaryota</taxon>
        <taxon>Metamonada</taxon>
        <taxon>Carpediemonas-like organisms</taxon>
        <taxon>Kipferlia</taxon>
    </lineage>
</organism>
<evidence type="ECO:0000256" key="4">
    <source>
        <dbReference type="RuleBase" id="RU003330"/>
    </source>
</evidence>
<dbReference type="GO" id="GO:0006139">
    <property type="term" value="P:nucleobase-containing compound metabolic process"/>
    <property type="evidence" value="ECO:0007669"/>
    <property type="project" value="InterPro"/>
</dbReference>
<evidence type="ECO:0000313" key="6">
    <source>
        <dbReference type="Proteomes" id="UP000265618"/>
    </source>
</evidence>
<reference evidence="5 6" key="1">
    <citation type="journal article" date="2018" name="PLoS ONE">
        <title>The draft genome of Kipferlia bialata reveals reductive genome evolution in fornicate parasites.</title>
        <authorList>
            <person name="Tanifuji G."/>
            <person name="Takabayashi S."/>
            <person name="Kume K."/>
            <person name="Takagi M."/>
            <person name="Nakayama T."/>
            <person name="Kamikawa R."/>
            <person name="Inagaki Y."/>
            <person name="Hashimoto T."/>
        </authorList>
    </citation>
    <scope>NUCLEOTIDE SEQUENCE [LARGE SCALE GENOMIC DNA]</scope>
    <source>
        <strain evidence="5">NY0173</strain>
    </source>
</reference>
<sequence>MGMYTRAPPLQGRRRRRRYPVYAESESDLEDLYPEWVNERERAIEREREAALTVGAGTSSLPAPLFSAPIRSGAKRIVLCGPPGSGKGTVSPALIAAYGMVHIAPGDMLRENVQNNTPLGRKHLYSFSVCVSLGISSPCTVSPHASAFMESGDLVPDDIIIQMVLDRLDRPDVAMHGFILDGFPRNVSQAHCLLDAGIVPTHVLVLEIPEPEVVRRLGGRLVDPQTGDTYHRE</sequence>
<dbReference type="Proteomes" id="UP000265618">
    <property type="component" value="Unassembled WGS sequence"/>
</dbReference>
<accession>A0A9K3CRJ2</accession>
<dbReference type="OrthoDB" id="439792at2759"/>
<proteinExistence type="inferred from homology"/>
<dbReference type="AlphaFoldDB" id="A0A9K3CRJ2"/>
<dbReference type="PRINTS" id="PR00094">
    <property type="entry name" value="ADENYLTKNASE"/>
</dbReference>
<comment type="caution">
    <text evidence="5">The sequence shown here is derived from an EMBL/GenBank/DDBJ whole genome shotgun (WGS) entry which is preliminary data.</text>
</comment>
<evidence type="ECO:0000256" key="2">
    <source>
        <dbReference type="ARBA" id="ARBA00022741"/>
    </source>
</evidence>
<name>A0A9K3CRJ2_9EUKA</name>
<evidence type="ECO:0000256" key="3">
    <source>
        <dbReference type="ARBA" id="ARBA00022777"/>
    </source>
</evidence>
<dbReference type="PROSITE" id="PS00113">
    <property type="entry name" value="ADENYLATE_KINASE"/>
    <property type="match status" value="1"/>
</dbReference>
<keyword evidence="3 4" id="KW-0418">Kinase</keyword>
<dbReference type="CDD" id="cd01428">
    <property type="entry name" value="ADK"/>
    <property type="match status" value="1"/>
</dbReference>
<keyword evidence="6" id="KW-1185">Reference proteome</keyword>
<keyword evidence="1 4" id="KW-0808">Transferase</keyword>
<gene>
    <name evidence="5" type="ORF">KIPB_003043</name>
</gene>
<dbReference type="InterPro" id="IPR027417">
    <property type="entry name" value="P-loop_NTPase"/>
</dbReference>
<evidence type="ECO:0000313" key="5">
    <source>
        <dbReference type="EMBL" id="GIQ81984.1"/>
    </source>
</evidence>
<evidence type="ECO:0000256" key="1">
    <source>
        <dbReference type="ARBA" id="ARBA00022679"/>
    </source>
</evidence>
<dbReference type="Gene3D" id="3.40.50.300">
    <property type="entry name" value="P-loop containing nucleotide triphosphate hydrolases"/>
    <property type="match status" value="1"/>
</dbReference>
<keyword evidence="2" id="KW-0547">Nucleotide-binding</keyword>